<comment type="caution">
    <text evidence="2">The sequence shown here is derived from an EMBL/GenBank/DDBJ whole genome shotgun (WGS) entry which is preliminary data.</text>
</comment>
<reference evidence="2" key="1">
    <citation type="submission" date="2022-09" db="EMBL/GenBank/DDBJ databases">
        <title>Enrichment on poylsaccharides allowed isolation of novel metabolic and taxonomic groups of Haloarchaea.</title>
        <authorList>
            <person name="Sorokin D.Y."/>
            <person name="Elcheninov A.G."/>
            <person name="Khizhniak T.V."/>
            <person name="Kolganova T.V."/>
            <person name="Kublanov I.V."/>
        </authorList>
    </citation>
    <scope>NUCLEOTIDE SEQUENCE</scope>
    <source>
        <strain evidence="2">AArc-xg1-1</strain>
    </source>
</reference>
<evidence type="ECO:0000313" key="2">
    <source>
        <dbReference type="EMBL" id="MCU4740083.1"/>
    </source>
</evidence>
<organism evidence="2 3">
    <name type="scientific">Natronoglomus mannanivorans</name>
    <dbReference type="NCBI Taxonomy" id="2979990"/>
    <lineage>
        <taxon>Archaea</taxon>
        <taxon>Methanobacteriati</taxon>
        <taxon>Methanobacteriota</taxon>
        <taxon>Stenosarchaea group</taxon>
        <taxon>Halobacteria</taxon>
        <taxon>Halobacteriales</taxon>
        <taxon>Natrialbaceae</taxon>
        <taxon>Natronoglomus</taxon>
    </lineage>
</organism>
<dbReference type="Proteomes" id="UP001321018">
    <property type="component" value="Unassembled WGS sequence"/>
</dbReference>
<keyword evidence="1" id="KW-0472">Membrane</keyword>
<name>A0AAP2YWA0_9EURY</name>
<keyword evidence="1" id="KW-1133">Transmembrane helix</keyword>
<keyword evidence="1" id="KW-0812">Transmembrane</keyword>
<dbReference type="AlphaFoldDB" id="A0AAP2YWA0"/>
<evidence type="ECO:0000313" key="3">
    <source>
        <dbReference type="Proteomes" id="UP001321018"/>
    </source>
</evidence>
<proteinExistence type="predicted"/>
<evidence type="ECO:0000256" key="1">
    <source>
        <dbReference type="SAM" id="Phobius"/>
    </source>
</evidence>
<dbReference type="Pfam" id="PF23960">
    <property type="entry name" value="DUF7289"/>
    <property type="match status" value="1"/>
</dbReference>
<dbReference type="RefSeq" id="WP_338001936.1">
    <property type="nucleotide sequence ID" value="NZ_JAOPKA010000001.1"/>
</dbReference>
<dbReference type="InterPro" id="IPR055713">
    <property type="entry name" value="DUF7289"/>
</dbReference>
<gene>
    <name evidence="2" type="ORF">OB960_01535</name>
</gene>
<sequence length="254" mass="27426">MTGIGPRERNEGNGTDDRAVSEVIAFVLVFAIIIGSVGILYMTGFQSMTDFQEGEQMRNAERAMSALGENLNDIQRNSGIQERSGELSLRGGTVSTTDGGTELNISVLEDNVTLGSVTYQQDSSLIAYEGGGVFRGVEGEPDQSVVLDRPRLTCNTESKTAVISLINISSDGDERSIGGDDTVEVTIVENKTEVNTESVEDVNITVADDSSSYRNGWSRALNQSGWEWDDDNDTGTCDDAETVTVRIVEAKVEF</sequence>
<protein>
    <submittedName>
        <fullName evidence="2">Uncharacterized protein</fullName>
    </submittedName>
</protein>
<accession>A0AAP2YWA0</accession>
<dbReference type="EMBL" id="JAOPKA010000001">
    <property type="protein sequence ID" value="MCU4740083.1"/>
    <property type="molecule type" value="Genomic_DNA"/>
</dbReference>
<feature type="transmembrane region" description="Helical" evidence="1">
    <location>
        <begin position="23"/>
        <end position="42"/>
    </location>
</feature>